<dbReference type="PROSITE" id="PS51819">
    <property type="entry name" value="VOC"/>
    <property type="match status" value="1"/>
</dbReference>
<evidence type="ECO:0000313" key="2">
    <source>
        <dbReference type="EMBL" id="MRG85689.1"/>
    </source>
</evidence>
<dbReference type="Pfam" id="PF00903">
    <property type="entry name" value="Glyoxalase"/>
    <property type="match status" value="1"/>
</dbReference>
<sequence>MKTKLHHVRVNVSDLNRSIKWYEEVLGLKVTASWPPDKPNYVHFESEAGATFAIMEEKEDKVPSNGRFNFTVKNVEKLWESLKDKVDVVEELFDTPYGTTKFTIRDLDGNELGFVKE</sequence>
<name>A0A6G1X442_9BACI</name>
<dbReference type="Gene3D" id="3.10.180.10">
    <property type="entry name" value="2,3-Dihydroxybiphenyl 1,2-Dioxygenase, domain 1"/>
    <property type="match status" value="1"/>
</dbReference>
<dbReference type="AlphaFoldDB" id="A0A6G1X442"/>
<evidence type="ECO:0000259" key="1">
    <source>
        <dbReference type="PROSITE" id="PS51819"/>
    </source>
</evidence>
<feature type="domain" description="VOC" evidence="1">
    <location>
        <begin position="4"/>
        <end position="117"/>
    </location>
</feature>
<comment type="caution">
    <text evidence="2">The sequence shown here is derived from an EMBL/GenBank/DDBJ whole genome shotgun (WGS) entry which is preliminary data.</text>
</comment>
<organism evidence="2 3">
    <name type="scientific">Salinibacillus xinjiangensis</name>
    <dbReference type="NCBI Taxonomy" id="1229268"/>
    <lineage>
        <taxon>Bacteria</taxon>
        <taxon>Bacillati</taxon>
        <taxon>Bacillota</taxon>
        <taxon>Bacilli</taxon>
        <taxon>Bacillales</taxon>
        <taxon>Bacillaceae</taxon>
        <taxon>Salinibacillus</taxon>
    </lineage>
</organism>
<accession>A0A6G1X442</accession>
<gene>
    <name evidence="2" type="ORF">GH754_04990</name>
</gene>
<dbReference type="Proteomes" id="UP000480185">
    <property type="component" value="Unassembled WGS sequence"/>
</dbReference>
<dbReference type="CDD" id="cd06587">
    <property type="entry name" value="VOC"/>
    <property type="match status" value="1"/>
</dbReference>
<dbReference type="OrthoDB" id="582242at2"/>
<dbReference type="SUPFAM" id="SSF54593">
    <property type="entry name" value="Glyoxalase/Bleomycin resistance protein/Dihydroxybiphenyl dioxygenase"/>
    <property type="match status" value="1"/>
</dbReference>
<dbReference type="EMBL" id="WJNH01000002">
    <property type="protein sequence ID" value="MRG85689.1"/>
    <property type="molecule type" value="Genomic_DNA"/>
</dbReference>
<evidence type="ECO:0000313" key="3">
    <source>
        <dbReference type="Proteomes" id="UP000480185"/>
    </source>
</evidence>
<dbReference type="InterPro" id="IPR037523">
    <property type="entry name" value="VOC_core"/>
</dbReference>
<reference evidence="2 3" key="1">
    <citation type="submission" date="2019-11" db="EMBL/GenBank/DDBJ databases">
        <authorList>
            <person name="Li J."/>
        </authorList>
    </citation>
    <scope>NUCLEOTIDE SEQUENCE [LARGE SCALE GENOMIC DNA]</scope>
    <source>
        <strain evidence="2 3">J4</strain>
    </source>
</reference>
<dbReference type="RefSeq" id="WP_153727605.1">
    <property type="nucleotide sequence ID" value="NZ_WJNH01000002.1"/>
</dbReference>
<dbReference type="InterPro" id="IPR029068">
    <property type="entry name" value="Glyas_Bleomycin-R_OHBP_Dase"/>
</dbReference>
<protein>
    <recommendedName>
        <fullName evidence="1">VOC domain-containing protein</fullName>
    </recommendedName>
</protein>
<dbReference type="InterPro" id="IPR004360">
    <property type="entry name" value="Glyas_Fos-R_dOase_dom"/>
</dbReference>
<keyword evidence="3" id="KW-1185">Reference proteome</keyword>
<proteinExistence type="predicted"/>